<comment type="similarity">
    <text evidence="2 5">Belongs to the dUTPase family.</text>
</comment>
<evidence type="ECO:0000313" key="8">
    <source>
        <dbReference type="Proteomes" id="UP000694552"/>
    </source>
</evidence>
<feature type="domain" description="dUTPase-like" evidence="6">
    <location>
        <begin position="37"/>
        <end position="123"/>
    </location>
</feature>
<dbReference type="GO" id="GO:0046081">
    <property type="term" value="P:dUTP catabolic process"/>
    <property type="evidence" value="ECO:0007669"/>
    <property type="project" value="UniProtKB-UniRule"/>
</dbReference>
<dbReference type="InterPro" id="IPR029054">
    <property type="entry name" value="dUTPase-like"/>
</dbReference>
<reference evidence="7" key="2">
    <citation type="submission" date="2025-09" db="UniProtKB">
        <authorList>
            <consortium name="Ensembl"/>
        </authorList>
    </citation>
    <scope>IDENTIFICATION</scope>
</reference>
<evidence type="ECO:0000256" key="2">
    <source>
        <dbReference type="ARBA" id="ARBA00006581"/>
    </source>
</evidence>
<sequence length="125" mass="13974">VLESGSLPSSFREIFRTNWRREGETLTYWEIVQGVMAPYQATPEAAGLDLHALELIRINHKQMRVINTGIEIQIPPGHFGLITVHLSLVLKSVHVMGGVIDADYQGVIKVILLNNGEQDLIIHPQ</sequence>
<dbReference type="InterPro" id="IPR033704">
    <property type="entry name" value="dUTPase_trimeric"/>
</dbReference>
<keyword evidence="3 5" id="KW-0378">Hydrolase</keyword>
<dbReference type="AlphaFoldDB" id="A0A8C8BD74"/>
<dbReference type="Pfam" id="PF00692">
    <property type="entry name" value="dUTPase"/>
    <property type="match status" value="1"/>
</dbReference>
<reference evidence="7" key="1">
    <citation type="submission" date="2025-08" db="UniProtKB">
        <authorList>
            <consortium name="Ensembl"/>
        </authorList>
    </citation>
    <scope>IDENTIFICATION</scope>
</reference>
<organism evidence="7 8">
    <name type="scientific">Otus sunia</name>
    <name type="common">Oriental scops-owl</name>
    <dbReference type="NCBI Taxonomy" id="257818"/>
    <lineage>
        <taxon>Eukaryota</taxon>
        <taxon>Metazoa</taxon>
        <taxon>Chordata</taxon>
        <taxon>Craniata</taxon>
        <taxon>Vertebrata</taxon>
        <taxon>Euteleostomi</taxon>
        <taxon>Archelosauria</taxon>
        <taxon>Archosauria</taxon>
        <taxon>Dinosauria</taxon>
        <taxon>Saurischia</taxon>
        <taxon>Theropoda</taxon>
        <taxon>Coelurosauria</taxon>
        <taxon>Aves</taxon>
        <taxon>Neognathae</taxon>
        <taxon>Neoaves</taxon>
        <taxon>Telluraves</taxon>
        <taxon>Strigiformes</taxon>
        <taxon>Strigidae</taxon>
        <taxon>Otus</taxon>
    </lineage>
</organism>
<evidence type="ECO:0000256" key="4">
    <source>
        <dbReference type="ARBA" id="ARBA00023080"/>
    </source>
</evidence>
<dbReference type="PANTHER" id="PTHR11241:SF0">
    <property type="entry name" value="DEOXYURIDINE 5'-TRIPHOSPHATE NUCLEOTIDOHYDROLASE"/>
    <property type="match status" value="1"/>
</dbReference>
<name>A0A8C8BD74_9STRI</name>
<accession>A0A8C8BD74</accession>
<dbReference type="EC" id="3.6.1.23" evidence="5"/>
<evidence type="ECO:0000313" key="7">
    <source>
        <dbReference type="Ensembl" id="ENSOSUP00000016009.1"/>
    </source>
</evidence>
<comment type="cofactor">
    <cofactor evidence="5">
        <name>Mg(2+)</name>
        <dbReference type="ChEBI" id="CHEBI:18420"/>
    </cofactor>
</comment>
<dbReference type="UniPathway" id="UPA00610">
    <property type="reaction ID" value="UER00666"/>
</dbReference>
<evidence type="ECO:0000259" key="6">
    <source>
        <dbReference type="Pfam" id="PF00692"/>
    </source>
</evidence>
<dbReference type="CDD" id="cd07557">
    <property type="entry name" value="trimeric_dUTPase"/>
    <property type="match status" value="1"/>
</dbReference>
<comment type="catalytic activity">
    <reaction evidence="5">
        <text>dUTP + H2O = dUMP + diphosphate + H(+)</text>
        <dbReference type="Rhea" id="RHEA:10248"/>
        <dbReference type="ChEBI" id="CHEBI:15377"/>
        <dbReference type="ChEBI" id="CHEBI:15378"/>
        <dbReference type="ChEBI" id="CHEBI:33019"/>
        <dbReference type="ChEBI" id="CHEBI:61555"/>
        <dbReference type="ChEBI" id="CHEBI:246422"/>
        <dbReference type="EC" id="3.6.1.23"/>
    </reaction>
</comment>
<dbReference type="SUPFAM" id="SSF51283">
    <property type="entry name" value="dUTPase-like"/>
    <property type="match status" value="1"/>
</dbReference>
<keyword evidence="5" id="KW-0479">Metal-binding</keyword>
<dbReference type="Gene3D" id="2.70.40.10">
    <property type="match status" value="1"/>
</dbReference>
<dbReference type="GO" id="GO:0000287">
    <property type="term" value="F:magnesium ion binding"/>
    <property type="evidence" value="ECO:0007669"/>
    <property type="project" value="UniProtKB-UniRule"/>
</dbReference>
<evidence type="ECO:0000256" key="3">
    <source>
        <dbReference type="ARBA" id="ARBA00022801"/>
    </source>
</evidence>
<dbReference type="PANTHER" id="PTHR11241">
    <property type="entry name" value="DEOXYURIDINE 5'-TRIPHOSPHATE NUCLEOTIDOHYDROLASE"/>
    <property type="match status" value="1"/>
</dbReference>
<dbReference type="InterPro" id="IPR036157">
    <property type="entry name" value="dUTPase-like_sf"/>
</dbReference>
<keyword evidence="5" id="KW-0460">Magnesium</keyword>
<dbReference type="Ensembl" id="ENSOSUT00000016560.1">
    <property type="protein sequence ID" value="ENSOSUP00000016009.1"/>
    <property type="gene ID" value="ENSOSUG00000011449.1"/>
</dbReference>
<comment type="function">
    <text evidence="5">Involved in nucleotide metabolism via production of dUMP, the immediate precursor of thymidine nucleotides, and decreases the intracellular concentration of dUTP so that uracil cannot be incorporated into DNA.</text>
</comment>
<keyword evidence="4 5" id="KW-0546">Nucleotide metabolism</keyword>
<evidence type="ECO:0000256" key="1">
    <source>
        <dbReference type="ARBA" id="ARBA00005142"/>
    </source>
</evidence>
<evidence type="ECO:0000256" key="5">
    <source>
        <dbReference type="RuleBase" id="RU367024"/>
    </source>
</evidence>
<dbReference type="InterPro" id="IPR008181">
    <property type="entry name" value="dUTPase"/>
</dbReference>
<comment type="pathway">
    <text evidence="1 5">Pyrimidine metabolism; dUMP biosynthesis; dUMP from dCTP (dUTP route): step 2/2.</text>
</comment>
<dbReference type="GO" id="GO:0004170">
    <property type="term" value="F:dUTP diphosphatase activity"/>
    <property type="evidence" value="ECO:0007669"/>
    <property type="project" value="UniProtKB-UniRule"/>
</dbReference>
<keyword evidence="8" id="KW-1185">Reference proteome</keyword>
<proteinExistence type="inferred from homology"/>
<protein>
    <recommendedName>
        <fullName evidence="5">Deoxyuridine 5'-triphosphate nucleotidohydrolase</fullName>
        <shortName evidence="5">dUTPase</shortName>
        <ecNumber evidence="5">3.6.1.23</ecNumber>
    </recommendedName>
    <alternativeName>
        <fullName evidence="5">dUTP pyrophosphatase</fullName>
    </alternativeName>
</protein>
<dbReference type="GO" id="GO:0006226">
    <property type="term" value="P:dUMP biosynthetic process"/>
    <property type="evidence" value="ECO:0007669"/>
    <property type="project" value="UniProtKB-UniRule"/>
</dbReference>
<dbReference type="Proteomes" id="UP000694552">
    <property type="component" value="Unplaced"/>
</dbReference>